<dbReference type="OrthoDB" id="7206991at2"/>
<evidence type="ECO:0000313" key="1">
    <source>
        <dbReference type="EMBL" id="MTH35993.1"/>
    </source>
</evidence>
<dbReference type="Pfam" id="PF11994">
    <property type="entry name" value="DUF3489"/>
    <property type="match status" value="1"/>
</dbReference>
<dbReference type="EMBL" id="WMIF01000026">
    <property type="protein sequence ID" value="MTH35993.1"/>
    <property type="molecule type" value="Genomic_DNA"/>
</dbReference>
<dbReference type="InterPro" id="IPR021880">
    <property type="entry name" value="DUF3489"/>
</dbReference>
<protein>
    <submittedName>
        <fullName evidence="1">DUF3489 domain-containing protein</fullName>
    </submittedName>
</protein>
<dbReference type="Proteomes" id="UP000442533">
    <property type="component" value="Unassembled WGS sequence"/>
</dbReference>
<comment type="caution">
    <text evidence="1">The sequence shown here is derived from an EMBL/GenBank/DDBJ whole genome shotgun (WGS) entry which is preliminary data.</text>
</comment>
<reference evidence="1 2" key="1">
    <citation type="submission" date="2019-11" db="EMBL/GenBank/DDBJ databases">
        <authorList>
            <person name="Dong K."/>
        </authorList>
    </citation>
    <scope>NUCLEOTIDE SEQUENCE [LARGE SCALE GENOMIC DNA]</scope>
    <source>
        <strain evidence="1 2">JCM 17370</strain>
    </source>
</reference>
<evidence type="ECO:0000313" key="2">
    <source>
        <dbReference type="Proteomes" id="UP000442533"/>
    </source>
</evidence>
<proteinExistence type="predicted"/>
<organism evidence="1 2">
    <name type="scientific">Paracoccus limosus</name>
    <dbReference type="NCBI Taxonomy" id="913252"/>
    <lineage>
        <taxon>Bacteria</taxon>
        <taxon>Pseudomonadati</taxon>
        <taxon>Pseudomonadota</taxon>
        <taxon>Alphaproteobacteria</taxon>
        <taxon>Rhodobacterales</taxon>
        <taxon>Paracoccaceae</taxon>
        <taxon>Paracoccus</taxon>
    </lineage>
</organism>
<name>A0A844H8I0_9RHOB</name>
<gene>
    <name evidence="1" type="ORF">GL279_15410</name>
</gene>
<sequence>MITPSDTQSLILSRAATRPGNLAVPLPEGLAGAAAKMVVRKMIVRGWLEEVEANLTRREPLWRETGDGHGTTLIATEAGLDAIGIEPLVASAVASARKAKPSPQAERTPDGTATLKPVAIRAGTKQARIIAMLQRPEGATVAEMVEATSWQAHTVRGSISGALKKKLGLPVAAEKVEGRGTVYRLP</sequence>
<keyword evidence="2" id="KW-1185">Reference proteome</keyword>
<accession>A0A844H8I0</accession>
<dbReference type="AlphaFoldDB" id="A0A844H8I0"/>
<dbReference type="RefSeq" id="WP_036700986.1">
    <property type="nucleotide sequence ID" value="NZ_WMIF01000026.1"/>
</dbReference>